<evidence type="ECO:0000313" key="3">
    <source>
        <dbReference type="Proteomes" id="UP000269692"/>
    </source>
</evidence>
<evidence type="ECO:0000256" key="1">
    <source>
        <dbReference type="SAM" id="Phobius"/>
    </source>
</evidence>
<organism evidence="2 3">
    <name type="scientific">Xanthobacter tagetidis</name>
    <dbReference type="NCBI Taxonomy" id="60216"/>
    <lineage>
        <taxon>Bacteria</taxon>
        <taxon>Pseudomonadati</taxon>
        <taxon>Pseudomonadota</taxon>
        <taxon>Alphaproteobacteria</taxon>
        <taxon>Hyphomicrobiales</taxon>
        <taxon>Xanthobacteraceae</taxon>
        <taxon>Xanthobacter</taxon>
    </lineage>
</organism>
<keyword evidence="3" id="KW-1185">Reference proteome</keyword>
<accession>A0A3L7AKC9</accession>
<name>A0A3L7AKC9_9HYPH</name>
<keyword evidence="1" id="KW-1133">Transmembrane helix</keyword>
<dbReference type="PANTHER" id="PTHR38602:SF1">
    <property type="entry name" value="INNER MEMBRANE PROTEIN"/>
    <property type="match status" value="1"/>
</dbReference>
<protein>
    <submittedName>
        <fullName evidence="2">DUF2065 domain-containing protein</fullName>
    </submittedName>
</protein>
<dbReference type="Proteomes" id="UP000269692">
    <property type="component" value="Unassembled WGS sequence"/>
</dbReference>
<keyword evidence="1" id="KW-0472">Membrane</keyword>
<dbReference type="PANTHER" id="PTHR38602">
    <property type="entry name" value="INNER MEMBRANE PROTEIN-RELATED"/>
    <property type="match status" value="1"/>
</dbReference>
<dbReference type="Pfam" id="PF09838">
    <property type="entry name" value="DUF2065"/>
    <property type="match status" value="1"/>
</dbReference>
<keyword evidence="1" id="KW-0812">Transmembrane</keyword>
<proteinExistence type="predicted"/>
<dbReference type="RefSeq" id="WP_121622268.1">
    <property type="nucleotide sequence ID" value="NZ_JACIIW010000006.1"/>
</dbReference>
<dbReference type="InterPro" id="IPR019201">
    <property type="entry name" value="DUF2065"/>
</dbReference>
<evidence type="ECO:0000313" key="2">
    <source>
        <dbReference type="EMBL" id="RLP80474.1"/>
    </source>
</evidence>
<dbReference type="OrthoDB" id="9815199at2"/>
<sequence length="64" mass="6715">MTDFLAALGLVLAFEGLVIAAFPGAWRRAMEAVLAAPEGPMRLIGLVVGALGVLIVYVVRVHLV</sequence>
<dbReference type="AlphaFoldDB" id="A0A3L7AKC9"/>
<feature type="transmembrane region" description="Helical" evidence="1">
    <location>
        <begin position="44"/>
        <end position="63"/>
    </location>
</feature>
<reference evidence="2 3" key="1">
    <citation type="submission" date="2018-10" db="EMBL/GenBank/DDBJ databases">
        <title>Xanthobacter tagetidis genome sequencing and assembly.</title>
        <authorList>
            <person name="Maclea K.S."/>
            <person name="Goen A.E."/>
            <person name="Fatima S.A."/>
        </authorList>
    </citation>
    <scope>NUCLEOTIDE SEQUENCE [LARGE SCALE GENOMIC DNA]</scope>
    <source>
        <strain evidence="2 3">ATCC 700314</strain>
    </source>
</reference>
<comment type="caution">
    <text evidence="2">The sequence shown here is derived from an EMBL/GenBank/DDBJ whole genome shotgun (WGS) entry which is preliminary data.</text>
</comment>
<dbReference type="EMBL" id="RCTF01000003">
    <property type="protein sequence ID" value="RLP80474.1"/>
    <property type="molecule type" value="Genomic_DNA"/>
</dbReference>
<gene>
    <name evidence="2" type="ORF">D9R14_05300</name>
</gene>